<accession>A0A0D2E212</accession>
<reference evidence="1 2" key="1">
    <citation type="submission" date="2015-01" db="EMBL/GenBank/DDBJ databases">
        <title>The Genome Sequence of Capronia semiimmersa CBS27337.</title>
        <authorList>
            <consortium name="The Broad Institute Genomics Platform"/>
            <person name="Cuomo C."/>
            <person name="de Hoog S."/>
            <person name="Gorbushina A."/>
            <person name="Stielow B."/>
            <person name="Teixiera M."/>
            <person name="Abouelleil A."/>
            <person name="Chapman S.B."/>
            <person name="Priest M."/>
            <person name="Young S.K."/>
            <person name="Wortman J."/>
            <person name="Nusbaum C."/>
            <person name="Birren B."/>
        </authorList>
    </citation>
    <scope>NUCLEOTIDE SEQUENCE [LARGE SCALE GENOMIC DNA]</scope>
    <source>
        <strain evidence="1 2">CBS 27337</strain>
    </source>
</reference>
<organism evidence="1 2">
    <name type="scientific">Phialophora macrospora</name>
    <dbReference type="NCBI Taxonomy" id="1851006"/>
    <lineage>
        <taxon>Eukaryota</taxon>
        <taxon>Fungi</taxon>
        <taxon>Dikarya</taxon>
        <taxon>Ascomycota</taxon>
        <taxon>Pezizomycotina</taxon>
        <taxon>Eurotiomycetes</taxon>
        <taxon>Chaetothyriomycetidae</taxon>
        <taxon>Chaetothyriales</taxon>
        <taxon>Herpotrichiellaceae</taxon>
        <taxon>Phialophora</taxon>
    </lineage>
</organism>
<dbReference type="AlphaFoldDB" id="A0A0D2E212"/>
<protein>
    <submittedName>
        <fullName evidence="1">Uncharacterized protein</fullName>
    </submittedName>
</protein>
<dbReference type="EMBL" id="KN846958">
    <property type="protein sequence ID" value="KIW68362.1"/>
    <property type="molecule type" value="Genomic_DNA"/>
</dbReference>
<evidence type="ECO:0000313" key="1">
    <source>
        <dbReference type="EMBL" id="KIW68362.1"/>
    </source>
</evidence>
<proteinExistence type="predicted"/>
<dbReference type="Proteomes" id="UP000054266">
    <property type="component" value="Unassembled WGS sequence"/>
</dbReference>
<sequence length="203" mass="22576">MGYEGHKALFGASNLAGHLQVQNRRTREEHNCREIALISALTGRLSRLVGLTGVRCLVDDGGTRGCWRLCFKGEVWKEIDLDAQVTISLSPLLERGNFLFEHTSVSRLIKSWLRANVALHIILWGCAVRVFPIERVWGDMGNMTVFYPDDGSWANIHGFLDMSLQIPVAFPAEDIGANQKLECQYTALLIHSPPANSVATCAR</sequence>
<gene>
    <name evidence="1" type="ORF">PV04_04315</name>
</gene>
<keyword evidence="2" id="KW-1185">Reference proteome</keyword>
<evidence type="ECO:0000313" key="2">
    <source>
        <dbReference type="Proteomes" id="UP000054266"/>
    </source>
</evidence>
<dbReference type="HOGENOM" id="CLU_1348762_0_0_1"/>
<name>A0A0D2E212_9EURO</name>